<comment type="caution">
    <text evidence="1">The sequence shown here is derived from an EMBL/GenBank/DDBJ whole genome shotgun (WGS) entry which is preliminary data.</text>
</comment>
<accession>A0A0F9NVP6</accession>
<organism evidence="1">
    <name type="scientific">marine sediment metagenome</name>
    <dbReference type="NCBI Taxonomy" id="412755"/>
    <lineage>
        <taxon>unclassified sequences</taxon>
        <taxon>metagenomes</taxon>
        <taxon>ecological metagenomes</taxon>
    </lineage>
</organism>
<dbReference type="AlphaFoldDB" id="A0A0F9NVP6"/>
<reference evidence="1" key="1">
    <citation type="journal article" date="2015" name="Nature">
        <title>Complex archaea that bridge the gap between prokaryotes and eukaryotes.</title>
        <authorList>
            <person name="Spang A."/>
            <person name="Saw J.H."/>
            <person name="Jorgensen S.L."/>
            <person name="Zaremba-Niedzwiedzka K."/>
            <person name="Martijn J."/>
            <person name="Lind A.E."/>
            <person name="van Eijk R."/>
            <person name="Schleper C."/>
            <person name="Guy L."/>
            <person name="Ettema T.J."/>
        </authorList>
    </citation>
    <scope>NUCLEOTIDE SEQUENCE</scope>
</reference>
<proteinExistence type="predicted"/>
<dbReference type="EMBL" id="LAZR01007428">
    <property type="protein sequence ID" value="KKM85337.1"/>
    <property type="molecule type" value="Genomic_DNA"/>
</dbReference>
<name>A0A0F9NVP6_9ZZZZ</name>
<sequence>MPRKHSTTTFDGQGNVVELQEWPYTPEEELEADQAQEFNDYHIVILAALQNWATLPGVQKDVLLRNLLRWALWKDGRLPLGA</sequence>
<evidence type="ECO:0000313" key="1">
    <source>
        <dbReference type="EMBL" id="KKM85337.1"/>
    </source>
</evidence>
<protein>
    <submittedName>
        <fullName evidence="1">Uncharacterized protein</fullName>
    </submittedName>
</protein>
<gene>
    <name evidence="1" type="ORF">LCGC14_1290040</name>
</gene>